<reference evidence="1 2" key="3">
    <citation type="journal article" date="2020" name="Int. J. Syst. Evol. Microbiol.">
        <title>Corynebacterium silvaticum sp. nov., a unique group of NTTB corynebacteria in wild boar and roe deer.</title>
        <authorList>
            <person name="Dangel A."/>
            <person name="Berger A."/>
            <person name="Rau J."/>
            <person name="Eisenberg T."/>
            <person name="Kampfer P."/>
            <person name="Margos G."/>
            <person name="Contzen M."/>
            <person name="Busse H.J."/>
            <person name="Konrad R."/>
            <person name="Peters M."/>
            <person name="Sting R."/>
            <person name="Sing A."/>
        </authorList>
    </citation>
    <scope>NUCLEOTIDE SEQUENCE [LARGE SCALE GENOMIC DNA]</scope>
    <source>
        <strain evidence="1 2">PO100/5</strain>
    </source>
</reference>
<sequence length="278" mass="30963">MDWDAFAQRRKSVIKARGEWVGLLDENGEPVCECPPYELMKDPTTRLNPESFEAKFRVDIGGVAHQIVDELVADGLGRQDERLRLVPVMGPPRFVMVERESWRAVYRVQLTKAECDARLPHSLTVHGTDMLSELMLLPGWSAPGQVKGEFALQDSDLGARYEKPRMYAPVKMAVVADGFTFDGPADQVIRRMIRESLKATYGLFGVEDYPIVVADTSTGKPSKRLLLRPSDNSLWDEISTPAQMSGCVVKAHMWLPGDKPVAGLDLAKPSIVVEVLQQ</sequence>
<accession>A0A7Y4P7S2</accession>
<dbReference type="KEGG" id="csil:CBE74_09960"/>
<dbReference type="EMBL" id="CP021417">
    <property type="protein sequence ID" value="ARU46719.1"/>
    <property type="molecule type" value="Genomic_DNA"/>
</dbReference>
<proteinExistence type="predicted"/>
<dbReference type="AlphaFoldDB" id="A0A7Y4P7S2"/>
<reference evidence="1 2" key="2">
    <citation type="journal article" date="2020" name="Antonie Van Leeuwenhoek">
        <title>Phylogenomic characterisation of a novel corynebacterial species pathogenic to animals.</title>
        <authorList>
            <person name="Moller J."/>
            <person name="Musella L."/>
            <person name="Melnikov V."/>
            <person name="Geissdorfer W."/>
            <person name="Burkovski A."/>
            <person name="Sangal V."/>
        </authorList>
    </citation>
    <scope>NUCLEOTIDE SEQUENCE [LARGE SCALE GENOMIC DNA]</scope>
    <source>
        <strain evidence="1 2">PO100/5</strain>
    </source>
</reference>
<evidence type="ECO:0000313" key="2">
    <source>
        <dbReference type="Proteomes" id="UP000195652"/>
    </source>
</evidence>
<keyword evidence="2" id="KW-1185">Reference proteome</keyword>
<organism evidence="1 2">
    <name type="scientific">Corynebacterium silvaticum</name>
    <dbReference type="NCBI Taxonomy" id="2320431"/>
    <lineage>
        <taxon>Bacteria</taxon>
        <taxon>Bacillati</taxon>
        <taxon>Actinomycetota</taxon>
        <taxon>Actinomycetes</taxon>
        <taxon>Mycobacteriales</taxon>
        <taxon>Corynebacteriaceae</taxon>
        <taxon>Corynebacterium</taxon>
    </lineage>
</organism>
<evidence type="ECO:0000313" key="1">
    <source>
        <dbReference type="EMBL" id="ARU46719.1"/>
    </source>
</evidence>
<name>A0A7Y4P7S2_9CORY</name>
<dbReference type="RefSeq" id="WP_087454506.1">
    <property type="nucleotide sequence ID" value="NZ_CP021417.2"/>
</dbReference>
<reference evidence="1 2" key="4">
    <citation type="journal article" date="2020" name="PLoS ONE">
        <title>Taxonomic classification of strain PO100/5 shows a broader geographic distribution and genetic markers of the recently described Corynebacterium silvaticum.</title>
        <authorList>
            <person name="Viana M.V.C."/>
            <person name="Profeta R."/>
            <person name="da Silva A.L."/>
            <person name="Hurtado R."/>
            <person name="Cerqueira J.C."/>
            <person name="Ribeiro B.F.S."/>
            <person name="Almeida M.O."/>
            <person name="Morais-Rodrigues F."/>
            <person name="Soares S.C."/>
            <person name="Oliveira M."/>
            <person name="Tavares L."/>
            <person name="Figueiredo H."/>
            <person name="Wattam A.R."/>
            <person name="Barh D."/>
            <person name="Ghosh P."/>
            <person name="Silva A."/>
            <person name="Azevedo V."/>
        </authorList>
    </citation>
    <scope>NUCLEOTIDE SEQUENCE [LARGE SCALE GENOMIC DNA]</scope>
    <source>
        <strain evidence="1 2">PO100/5</strain>
    </source>
</reference>
<dbReference type="GeneID" id="75008550"/>
<protein>
    <submittedName>
        <fullName evidence="1">Uncharacterized protein</fullName>
    </submittedName>
</protein>
<dbReference type="Proteomes" id="UP000195652">
    <property type="component" value="Chromosome"/>
</dbReference>
<reference evidence="1 2" key="1">
    <citation type="journal article" date="2014" name="BMC Vet. Res.">
        <title>First report of Corynebacterium pseudotuberculosis from caseous lymphadenitis lesions in Black Alentejano pig (Sus scrofa domesticus).</title>
        <authorList>
            <person name="Oliveira M."/>
            <person name="Barroco C."/>
            <person name="Mottola C."/>
            <person name="Santos R."/>
            <person name="Lemsaddek A."/>
            <person name="Tavares L."/>
            <person name="Semedo-Lemsaddek T."/>
        </authorList>
    </citation>
    <scope>NUCLEOTIDE SEQUENCE [LARGE SCALE GENOMIC DNA]</scope>
    <source>
        <strain evidence="1 2">PO100/5</strain>
    </source>
</reference>
<gene>
    <name evidence="1" type="ORF">CBE74_09960</name>
</gene>